<feature type="compositionally biased region" description="Polar residues" evidence="1">
    <location>
        <begin position="8"/>
        <end position="20"/>
    </location>
</feature>
<proteinExistence type="predicted"/>
<feature type="region of interest" description="Disordered" evidence="1">
    <location>
        <begin position="1"/>
        <end position="20"/>
    </location>
</feature>
<dbReference type="OrthoDB" id="21380at2759"/>
<keyword evidence="3" id="KW-1185">Reference proteome</keyword>
<evidence type="ECO:0000313" key="2">
    <source>
        <dbReference type="EMBL" id="PIC38976.1"/>
    </source>
</evidence>
<accession>A0A2G5UIF0</accession>
<evidence type="ECO:0008006" key="4">
    <source>
        <dbReference type="Google" id="ProtNLM"/>
    </source>
</evidence>
<dbReference type="EMBL" id="PDUG01000003">
    <property type="protein sequence ID" value="PIC38976.1"/>
    <property type="molecule type" value="Genomic_DNA"/>
</dbReference>
<evidence type="ECO:0000256" key="1">
    <source>
        <dbReference type="SAM" id="MobiDB-lite"/>
    </source>
</evidence>
<evidence type="ECO:0000313" key="3">
    <source>
        <dbReference type="Proteomes" id="UP000230233"/>
    </source>
</evidence>
<reference evidence="3" key="1">
    <citation type="submission" date="2017-10" db="EMBL/GenBank/DDBJ databases">
        <title>Rapid genome shrinkage in a self-fertile nematode reveals novel sperm competition proteins.</title>
        <authorList>
            <person name="Yin D."/>
            <person name="Schwarz E.M."/>
            <person name="Thomas C.G."/>
            <person name="Felde R.L."/>
            <person name="Korf I.F."/>
            <person name="Cutter A.D."/>
            <person name="Schartner C.M."/>
            <person name="Ralston E.J."/>
            <person name="Meyer B.J."/>
            <person name="Haag E.S."/>
        </authorList>
    </citation>
    <scope>NUCLEOTIDE SEQUENCE [LARGE SCALE GENOMIC DNA]</scope>
    <source>
        <strain evidence="3">JU1422</strain>
    </source>
</reference>
<protein>
    <recommendedName>
        <fullName evidence="4">DBF4-type domain-containing protein</fullName>
    </recommendedName>
</protein>
<dbReference type="Proteomes" id="UP000230233">
    <property type="component" value="Chromosome III"/>
</dbReference>
<name>A0A2G5UIF0_9PELO</name>
<organism evidence="2 3">
    <name type="scientific">Caenorhabditis nigoni</name>
    <dbReference type="NCBI Taxonomy" id="1611254"/>
    <lineage>
        <taxon>Eukaryota</taxon>
        <taxon>Metazoa</taxon>
        <taxon>Ecdysozoa</taxon>
        <taxon>Nematoda</taxon>
        <taxon>Chromadorea</taxon>
        <taxon>Rhabditida</taxon>
        <taxon>Rhabditina</taxon>
        <taxon>Rhabditomorpha</taxon>
        <taxon>Rhabditoidea</taxon>
        <taxon>Rhabditidae</taxon>
        <taxon>Peloderinae</taxon>
        <taxon>Caenorhabditis</taxon>
    </lineage>
</organism>
<dbReference type="AlphaFoldDB" id="A0A2G5UIF0"/>
<comment type="caution">
    <text evidence="2">The sequence shown here is derived from an EMBL/GenBank/DDBJ whole genome shotgun (WGS) entry which is preliminary data.</text>
</comment>
<gene>
    <name evidence="2" type="primary">Cni-F55H2.7</name>
    <name evidence="2" type="synonym">Cnig_chr_III.g10816</name>
    <name evidence="2" type="ORF">B9Z55_010816</name>
</gene>
<sequence length="381" mass="43513">MASDMRHTSSNMGRPSMGSNSKLLAGKSFLLDIGNRQWRTKVAERILNYGANIMDSFGEVDPHAVVSDNPMALKFEKKDGSQHFNEKVLKALPAFLSQALTKNIKIRTPQSFLKQMDAFANKKGNTTSATTSLSTIRPRTDLKATKDTLTRTETPVIPQRSSKSRQSSVPRTAKVFVRVEAPTKRPEIRSIPRTAYDTLYGGSDTGHSVFRIAETALKERRVREYDLFVKGRYEAHKKPFKMDEKDKFCQFCEKEYSGERKDHERTDEHRAKARTRGLLPALERGILSARLKLKNSQNQMKMVAKRKLDDNAFQEQSKRARVEFEYGENMVKADWQSLKENNFTTVIPEKMLKLSPVKGSVLSPRRRQQRIQPRTSQGDLI</sequence>
<dbReference type="STRING" id="1611254.A0A2G5UIF0"/>
<feature type="region of interest" description="Disordered" evidence="1">
    <location>
        <begin position="358"/>
        <end position="381"/>
    </location>
</feature>